<accession>A0AA37IYG6</accession>
<dbReference type="CDD" id="cd01992">
    <property type="entry name" value="TilS_N"/>
    <property type="match status" value="1"/>
</dbReference>
<comment type="caution">
    <text evidence="10">The sequence shown here is derived from an EMBL/GenBank/DDBJ whole genome shotgun (WGS) entry which is preliminary data.</text>
</comment>
<evidence type="ECO:0000256" key="2">
    <source>
        <dbReference type="ARBA" id="ARBA00022490"/>
    </source>
</evidence>
<dbReference type="EC" id="6.3.4.19" evidence="8"/>
<dbReference type="RefSeq" id="WP_238316734.1">
    <property type="nucleotide sequence ID" value="NZ_BQKV01000036.1"/>
</dbReference>
<comment type="catalytic activity">
    <reaction evidence="7 8">
        <text>cytidine(34) in tRNA(Ile2) + L-lysine + ATP = lysidine(34) in tRNA(Ile2) + AMP + diphosphate + H(+)</text>
        <dbReference type="Rhea" id="RHEA:43744"/>
        <dbReference type="Rhea" id="RHEA-COMP:10625"/>
        <dbReference type="Rhea" id="RHEA-COMP:10670"/>
        <dbReference type="ChEBI" id="CHEBI:15378"/>
        <dbReference type="ChEBI" id="CHEBI:30616"/>
        <dbReference type="ChEBI" id="CHEBI:32551"/>
        <dbReference type="ChEBI" id="CHEBI:33019"/>
        <dbReference type="ChEBI" id="CHEBI:82748"/>
        <dbReference type="ChEBI" id="CHEBI:83665"/>
        <dbReference type="ChEBI" id="CHEBI:456215"/>
        <dbReference type="EC" id="6.3.4.19"/>
    </reaction>
</comment>
<dbReference type="HAMAP" id="MF_01161">
    <property type="entry name" value="tRNA_Ile_lys_synt"/>
    <property type="match status" value="1"/>
</dbReference>
<keyword evidence="2 8" id="KW-0963">Cytoplasm</keyword>
<evidence type="ECO:0000256" key="8">
    <source>
        <dbReference type="HAMAP-Rule" id="MF_01161"/>
    </source>
</evidence>
<dbReference type="Pfam" id="PF11734">
    <property type="entry name" value="TilS_C"/>
    <property type="match status" value="1"/>
</dbReference>
<comment type="subcellular location">
    <subcellularLocation>
        <location evidence="1 8">Cytoplasm</location>
    </subcellularLocation>
</comment>
<comment type="similarity">
    <text evidence="8">Belongs to the tRNA(Ile)-lysidine synthase family.</text>
</comment>
<dbReference type="EMBL" id="BQKV01000036">
    <property type="protein sequence ID" value="GJN64538.1"/>
    <property type="molecule type" value="Genomic_DNA"/>
</dbReference>
<dbReference type="InterPro" id="IPR014729">
    <property type="entry name" value="Rossmann-like_a/b/a_fold"/>
</dbReference>
<name>A0AA37IYG6_9FIRM</name>
<dbReference type="AlphaFoldDB" id="A0AA37IYG6"/>
<dbReference type="PANTHER" id="PTHR43033:SF1">
    <property type="entry name" value="TRNA(ILE)-LYSIDINE SYNTHASE-RELATED"/>
    <property type="match status" value="1"/>
</dbReference>
<evidence type="ECO:0000256" key="1">
    <source>
        <dbReference type="ARBA" id="ARBA00004496"/>
    </source>
</evidence>
<dbReference type="NCBIfam" id="TIGR02432">
    <property type="entry name" value="lysidine_TilS_N"/>
    <property type="match status" value="1"/>
</dbReference>
<feature type="binding site" evidence="8">
    <location>
        <begin position="38"/>
        <end position="43"/>
    </location>
    <ligand>
        <name>ATP</name>
        <dbReference type="ChEBI" id="CHEBI:30616"/>
    </ligand>
</feature>
<comment type="domain">
    <text evidence="8">The N-terminal region contains the highly conserved SGGXDS motif, predicted to be a P-loop motif involved in ATP binding.</text>
</comment>
<dbReference type="Gene3D" id="3.40.50.620">
    <property type="entry name" value="HUPs"/>
    <property type="match status" value="1"/>
</dbReference>
<dbReference type="GO" id="GO:0005524">
    <property type="term" value="F:ATP binding"/>
    <property type="evidence" value="ECO:0007669"/>
    <property type="project" value="UniProtKB-UniRule"/>
</dbReference>
<evidence type="ECO:0000313" key="11">
    <source>
        <dbReference type="Proteomes" id="UP001055185"/>
    </source>
</evidence>
<reference evidence="10" key="1">
    <citation type="journal article" date="2022" name="Int. J. Syst. Evol. Microbiol.">
        <title>Genome-based, phenotypic and chemotaxonomic classification of Faecalibacterium strains: proposal of three novel species Faecalibacterium duncaniae sp. nov., Faecalibacterium hattorii sp. nov. and Faecalibacterium gallinarum sp. nov. .</title>
        <authorList>
            <person name="Sakamoto M."/>
            <person name="Sakurai N."/>
            <person name="Tanno H."/>
            <person name="Iino T."/>
            <person name="Ohkuma M."/>
            <person name="Endo A."/>
        </authorList>
    </citation>
    <scope>NUCLEOTIDE SEQUENCE</scope>
    <source>
        <strain evidence="10">JCM 17207</strain>
    </source>
</reference>
<protein>
    <recommendedName>
        <fullName evidence="8">tRNA(Ile)-lysidine synthase</fullName>
        <ecNumber evidence="8">6.3.4.19</ecNumber>
    </recommendedName>
    <alternativeName>
        <fullName evidence="8">tRNA(Ile)-2-lysyl-cytidine synthase</fullName>
    </alternativeName>
    <alternativeName>
        <fullName evidence="8">tRNA(Ile)-lysidine synthetase</fullName>
    </alternativeName>
</protein>
<dbReference type="GO" id="GO:0005737">
    <property type="term" value="C:cytoplasm"/>
    <property type="evidence" value="ECO:0007669"/>
    <property type="project" value="UniProtKB-SubCell"/>
</dbReference>
<proteinExistence type="inferred from homology"/>
<sequence>MDFSPSRIEAQVLAFCRQAGLFLHGEKNGPLRVAAAVSGGADSMALLRLLWALRADLGLELTACHINHGLRGAAADRDEAFVRAVCADLGVELRVFRAAELGPIPPHPGEDWARALRYRCFETLHAEGIDWVTTAHTVTDQAETLLFRLARGAGLHGAAGIRPARDFYARPLLCLTRAQTEAYCQAVGQGWVTDETNLTDAYARNRLRRYALPALRSANGAAEENLARFCEKAARADAYFAREARRLLAGALAPGALPGAEAYRLEVLRQADPLILEAAIHRLTASVRDPEEKYIRLLCGLVERGSGAVQLRPEVRARAERGLFWLEKARPRRAEMPPEPGWCVPFDPARQAEYPLPGGYRLHTRLFEPTFQEKTQVVHKKDLKNQADYARITMLHPALVVRSRRPGDFFRPAGRGVRKSLRKWMNEAAIPSEERDRLPLLADGSEILWVYGAGFADGLAPDETGGTILLLEPEKREEV</sequence>
<evidence type="ECO:0000259" key="9">
    <source>
        <dbReference type="SMART" id="SM00977"/>
    </source>
</evidence>
<evidence type="ECO:0000256" key="6">
    <source>
        <dbReference type="ARBA" id="ARBA00022840"/>
    </source>
</evidence>
<dbReference type="GO" id="GO:0032267">
    <property type="term" value="F:tRNA(Ile)-lysidine synthase activity"/>
    <property type="evidence" value="ECO:0007669"/>
    <property type="project" value="UniProtKB-EC"/>
</dbReference>
<dbReference type="PANTHER" id="PTHR43033">
    <property type="entry name" value="TRNA(ILE)-LYSIDINE SYNTHASE-RELATED"/>
    <property type="match status" value="1"/>
</dbReference>
<evidence type="ECO:0000256" key="7">
    <source>
        <dbReference type="ARBA" id="ARBA00048539"/>
    </source>
</evidence>
<keyword evidence="6 8" id="KW-0067">ATP-binding</keyword>
<dbReference type="Proteomes" id="UP001055185">
    <property type="component" value="Unassembled WGS sequence"/>
</dbReference>
<keyword evidence="11" id="KW-1185">Reference proteome</keyword>
<dbReference type="InterPro" id="IPR012796">
    <property type="entry name" value="Lysidine-tRNA-synth_C"/>
</dbReference>
<keyword evidence="5 8" id="KW-0547">Nucleotide-binding</keyword>
<dbReference type="Pfam" id="PF01171">
    <property type="entry name" value="ATP_bind_3"/>
    <property type="match status" value="1"/>
</dbReference>
<evidence type="ECO:0000256" key="3">
    <source>
        <dbReference type="ARBA" id="ARBA00022598"/>
    </source>
</evidence>
<feature type="domain" description="Lysidine-tRNA(Ile) synthetase C-terminal" evidence="9">
    <location>
        <begin position="399"/>
        <end position="471"/>
    </location>
</feature>
<dbReference type="InterPro" id="IPR011063">
    <property type="entry name" value="TilS/TtcA_N"/>
</dbReference>
<dbReference type="SUPFAM" id="SSF52402">
    <property type="entry name" value="Adenine nucleotide alpha hydrolases-like"/>
    <property type="match status" value="1"/>
</dbReference>
<evidence type="ECO:0000256" key="5">
    <source>
        <dbReference type="ARBA" id="ARBA00022741"/>
    </source>
</evidence>
<dbReference type="SUPFAM" id="SSF56037">
    <property type="entry name" value="PheT/TilS domain"/>
    <property type="match status" value="1"/>
</dbReference>
<dbReference type="InterPro" id="IPR012795">
    <property type="entry name" value="tRNA_Ile_lys_synt_N"/>
</dbReference>
<dbReference type="InterPro" id="IPR012094">
    <property type="entry name" value="tRNA_Ile_lys_synt"/>
</dbReference>
<dbReference type="GO" id="GO:0006400">
    <property type="term" value="P:tRNA modification"/>
    <property type="evidence" value="ECO:0007669"/>
    <property type="project" value="UniProtKB-UniRule"/>
</dbReference>
<gene>
    <name evidence="8 10" type="primary">tilS</name>
    <name evidence="10" type="ORF">JCM17207_11630</name>
</gene>
<dbReference type="NCBIfam" id="TIGR02433">
    <property type="entry name" value="lysidine_TilS_C"/>
    <property type="match status" value="1"/>
</dbReference>
<organism evidence="10 11">
    <name type="scientific">Faecalibacterium gallinarum</name>
    <dbReference type="NCBI Taxonomy" id="2903556"/>
    <lineage>
        <taxon>Bacteria</taxon>
        <taxon>Bacillati</taxon>
        <taxon>Bacillota</taxon>
        <taxon>Clostridia</taxon>
        <taxon>Eubacteriales</taxon>
        <taxon>Oscillospiraceae</taxon>
        <taxon>Faecalibacterium</taxon>
    </lineage>
</organism>
<dbReference type="SMART" id="SM00977">
    <property type="entry name" value="TilS_C"/>
    <property type="match status" value="1"/>
</dbReference>
<keyword evidence="3 8" id="KW-0436">Ligase</keyword>
<keyword evidence="4 8" id="KW-0819">tRNA processing</keyword>
<evidence type="ECO:0000313" key="10">
    <source>
        <dbReference type="EMBL" id="GJN64538.1"/>
    </source>
</evidence>
<evidence type="ECO:0000256" key="4">
    <source>
        <dbReference type="ARBA" id="ARBA00022694"/>
    </source>
</evidence>
<comment type="function">
    <text evidence="8">Ligates lysine onto the cytidine present at position 34 of the AUA codon-specific tRNA(Ile) that contains the anticodon CAU, in an ATP-dependent manner. Cytidine is converted to lysidine, thus changing the amino acid specificity of the tRNA from methionine to isoleucine.</text>
</comment>